<dbReference type="InterPro" id="IPR046348">
    <property type="entry name" value="SIS_dom_sf"/>
</dbReference>
<dbReference type="SUPFAM" id="SSF53697">
    <property type="entry name" value="SIS domain"/>
    <property type="match status" value="1"/>
</dbReference>
<dbReference type="InterPro" id="IPR001347">
    <property type="entry name" value="SIS_dom"/>
</dbReference>
<dbReference type="GO" id="GO:1901135">
    <property type="term" value="P:carbohydrate derivative metabolic process"/>
    <property type="evidence" value="ECO:0007669"/>
    <property type="project" value="InterPro"/>
</dbReference>
<dbReference type="PANTHER" id="PTHR30390:SF8">
    <property type="entry name" value="SUGAR ISOMERASE (SIS)"/>
    <property type="match status" value="1"/>
</dbReference>
<dbReference type="InterPro" id="IPR050099">
    <property type="entry name" value="SIS_GmhA/DiaA_subfam"/>
</dbReference>
<sequence length="207" mass="22923">MKFPNKNHIEIKGFLEGYSSEILNCFQSIDIESLQKIANLLDQTIKDGNTIFSCGNGGSSAISEHFVCDFLKGASTNTNIQPLIHSLTSNTPTLTAVANDISYDDIFSFQLKKYANENDILICVSSSGNSPNIVKSIKASKEIGMRSISFVGFDGGIAKQISDYCLHIDNQNYGIVEDLHQSLMHLLAQYIRLKNLKNFENIDSIVF</sequence>
<evidence type="ECO:0000313" key="2">
    <source>
        <dbReference type="EMBL" id="SVB34478.1"/>
    </source>
</evidence>
<accession>A0A382D7Q4</accession>
<dbReference type="Pfam" id="PF13580">
    <property type="entry name" value="SIS_2"/>
    <property type="match status" value="1"/>
</dbReference>
<reference evidence="2" key="1">
    <citation type="submission" date="2018-05" db="EMBL/GenBank/DDBJ databases">
        <authorList>
            <person name="Lanie J.A."/>
            <person name="Ng W.-L."/>
            <person name="Kazmierczak K.M."/>
            <person name="Andrzejewski T.M."/>
            <person name="Davidsen T.M."/>
            <person name="Wayne K.J."/>
            <person name="Tettelin H."/>
            <person name="Glass J.I."/>
            <person name="Rusch D."/>
            <person name="Podicherti R."/>
            <person name="Tsui H.-C.T."/>
            <person name="Winkler M.E."/>
        </authorList>
    </citation>
    <scope>NUCLEOTIDE SEQUENCE</scope>
</reference>
<dbReference type="CDD" id="cd05006">
    <property type="entry name" value="SIS_GmhA"/>
    <property type="match status" value="1"/>
</dbReference>
<dbReference type="InterPro" id="IPR035461">
    <property type="entry name" value="GmhA/DiaA"/>
</dbReference>
<organism evidence="2">
    <name type="scientific">marine metagenome</name>
    <dbReference type="NCBI Taxonomy" id="408172"/>
    <lineage>
        <taxon>unclassified sequences</taxon>
        <taxon>metagenomes</taxon>
        <taxon>ecological metagenomes</taxon>
    </lineage>
</organism>
<dbReference type="Gene3D" id="3.40.50.10490">
    <property type="entry name" value="Glucose-6-phosphate isomerase like protein, domain 1"/>
    <property type="match status" value="1"/>
</dbReference>
<evidence type="ECO:0000259" key="1">
    <source>
        <dbReference type="PROSITE" id="PS51464"/>
    </source>
</evidence>
<dbReference type="AlphaFoldDB" id="A0A382D7Q4"/>
<protein>
    <recommendedName>
        <fullName evidence="1">SIS domain-containing protein</fullName>
    </recommendedName>
</protein>
<dbReference type="GO" id="GO:0097367">
    <property type="term" value="F:carbohydrate derivative binding"/>
    <property type="evidence" value="ECO:0007669"/>
    <property type="project" value="InterPro"/>
</dbReference>
<gene>
    <name evidence="2" type="ORF">METZ01_LOCUS187332</name>
</gene>
<proteinExistence type="predicted"/>
<feature type="domain" description="SIS" evidence="1">
    <location>
        <begin position="41"/>
        <end position="199"/>
    </location>
</feature>
<name>A0A382D7Q4_9ZZZZ</name>
<dbReference type="PANTHER" id="PTHR30390">
    <property type="entry name" value="SEDOHEPTULOSE 7-PHOSPHATE ISOMERASE / DNAA INITIATOR-ASSOCIATING FACTOR FOR REPLICATION INITIATION"/>
    <property type="match status" value="1"/>
</dbReference>
<dbReference type="PROSITE" id="PS51464">
    <property type="entry name" value="SIS"/>
    <property type="match status" value="1"/>
</dbReference>
<dbReference type="EMBL" id="UINC01038051">
    <property type="protein sequence ID" value="SVB34478.1"/>
    <property type="molecule type" value="Genomic_DNA"/>
</dbReference>